<keyword evidence="1" id="KW-0812">Transmembrane</keyword>
<accession>A0A2A3TV43</accession>
<sequence>MKDRNVIAWAIVSLVGFIAISFLMSRFFGQGANTAKVMTDFWRSTLTAVILYAIPVVLAAIDWRPSFYVMGLVIAMYTLALISVLLNMWTGGTQNTMMVKLLMSAFSLALMVGNGYWLVLALRLRKKEQDRHDRKRFGR</sequence>
<reference evidence="3" key="2">
    <citation type="submission" date="2018-05" db="EMBL/GenBank/DDBJ databases">
        <title>Genome Comparison of Lactic Acid Bacteria Isolated from non-Wheat Sourdough.</title>
        <authorList>
            <person name="Rice T."/>
            <person name="Axel C."/>
            <person name="Lynch K.M."/>
            <person name="Benz C."/>
            <person name="Arendt E.K."/>
            <person name="Coffey A."/>
        </authorList>
    </citation>
    <scope>NUCLEOTIDE SEQUENCE</scope>
    <source>
        <strain evidence="3">TR055</strain>
    </source>
</reference>
<evidence type="ECO:0000313" key="4">
    <source>
        <dbReference type="Proteomes" id="UP000217918"/>
    </source>
</evidence>
<evidence type="ECO:0000313" key="3">
    <source>
        <dbReference type="EMBL" id="TOZ05640.1"/>
    </source>
</evidence>
<evidence type="ECO:0000313" key="2">
    <source>
        <dbReference type="EMBL" id="PBQ22677.1"/>
    </source>
</evidence>
<dbReference type="OMA" id="WYILAFR"/>
<evidence type="ECO:0000256" key="1">
    <source>
        <dbReference type="SAM" id="Phobius"/>
    </source>
</evidence>
<protein>
    <submittedName>
        <fullName evidence="2">Uncharacterized protein</fullName>
    </submittedName>
</protein>
<reference evidence="2 4" key="1">
    <citation type="submission" date="2017-09" db="EMBL/GenBank/DDBJ databases">
        <title>Genome sequence of Lactobacillus brevis D7.</title>
        <authorList>
            <person name="Kwon M.-S."/>
            <person name="Lim S.K."/>
            <person name="Choi H.-J."/>
        </authorList>
    </citation>
    <scope>NUCLEOTIDE SEQUENCE [LARGE SCALE GENOMIC DNA]</scope>
    <source>
        <strain evidence="2 4">D7</strain>
    </source>
</reference>
<feature type="transmembrane region" description="Helical" evidence="1">
    <location>
        <begin position="101"/>
        <end position="122"/>
    </location>
</feature>
<dbReference type="Proteomes" id="UP000785759">
    <property type="component" value="Unassembled WGS sequence"/>
</dbReference>
<name>A0A2A3TV43_LEVBR</name>
<keyword evidence="1" id="KW-1133">Transmembrane helix</keyword>
<dbReference type="EMBL" id="NVYO01000001">
    <property type="protein sequence ID" value="PBQ22677.1"/>
    <property type="molecule type" value="Genomic_DNA"/>
</dbReference>
<keyword evidence="1" id="KW-0472">Membrane</keyword>
<comment type="caution">
    <text evidence="2">The sequence shown here is derived from an EMBL/GenBank/DDBJ whole genome shotgun (WGS) entry which is preliminary data.</text>
</comment>
<feature type="transmembrane region" description="Helical" evidence="1">
    <location>
        <begin position="41"/>
        <end position="61"/>
    </location>
</feature>
<dbReference type="Proteomes" id="UP000217918">
    <property type="component" value="Unassembled WGS sequence"/>
</dbReference>
<dbReference type="RefSeq" id="WP_011666982.1">
    <property type="nucleotide sequence ID" value="NZ_BBOW01000052.1"/>
</dbReference>
<dbReference type="AlphaFoldDB" id="A0A2A3TV43"/>
<proteinExistence type="predicted"/>
<gene>
    <name evidence="2" type="ORF">CNR29_01065</name>
    <name evidence="3" type="ORF">DIS17_03010</name>
</gene>
<organism evidence="2 4">
    <name type="scientific">Levilactobacillus brevis</name>
    <name type="common">Lactobacillus brevis</name>
    <dbReference type="NCBI Taxonomy" id="1580"/>
    <lineage>
        <taxon>Bacteria</taxon>
        <taxon>Bacillati</taxon>
        <taxon>Bacillota</taxon>
        <taxon>Bacilli</taxon>
        <taxon>Lactobacillales</taxon>
        <taxon>Lactobacillaceae</taxon>
        <taxon>Levilactobacillus</taxon>
    </lineage>
</organism>
<feature type="transmembrane region" description="Helical" evidence="1">
    <location>
        <begin position="68"/>
        <end position="89"/>
    </location>
</feature>
<feature type="transmembrane region" description="Helical" evidence="1">
    <location>
        <begin position="7"/>
        <end position="29"/>
    </location>
</feature>
<dbReference type="EMBL" id="QFDK01000002">
    <property type="protein sequence ID" value="TOZ05640.1"/>
    <property type="molecule type" value="Genomic_DNA"/>
</dbReference>